<keyword evidence="9" id="KW-0012">Acyltransferase</keyword>
<dbReference type="GO" id="GO:0009437">
    <property type="term" value="P:carnitine metabolic process"/>
    <property type="evidence" value="ECO:0007669"/>
    <property type="project" value="TreeGrafter"/>
</dbReference>
<accession>A0A6P5LQ00</accession>
<gene>
    <name evidence="14" type="primary">CPT1C</name>
</gene>
<keyword evidence="4" id="KW-0812">Transmembrane</keyword>
<evidence type="ECO:0000256" key="4">
    <source>
        <dbReference type="ARBA" id="ARBA00022692"/>
    </source>
</evidence>
<dbReference type="Gene3D" id="6.10.250.1760">
    <property type="match status" value="1"/>
</dbReference>
<proteinExistence type="inferred from homology"/>
<evidence type="ECO:0000256" key="6">
    <source>
        <dbReference type="ARBA" id="ARBA00022989"/>
    </source>
</evidence>
<feature type="active site" description="Proton acceptor" evidence="10">
    <location>
        <position position="504"/>
    </location>
</feature>
<keyword evidence="7" id="KW-0443">Lipid metabolism</keyword>
<dbReference type="PANTHER" id="PTHR22589:SF55">
    <property type="entry name" value="CARNITINE O-PALMITOYLTRANSFERASE 1, BRAIN ISOFORM"/>
    <property type="match status" value="1"/>
</dbReference>
<keyword evidence="13" id="KW-1185">Reference proteome</keyword>
<evidence type="ECO:0000313" key="14">
    <source>
        <dbReference type="RefSeq" id="XP_020859403.1"/>
    </source>
</evidence>
<organism evidence="13 14">
    <name type="scientific">Phascolarctos cinereus</name>
    <name type="common">Koala</name>
    <dbReference type="NCBI Taxonomy" id="38626"/>
    <lineage>
        <taxon>Eukaryota</taxon>
        <taxon>Metazoa</taxon>
        <taxon>Chordata</taxon>
        <taxon>Craniata</taxon>
        <taxon>Vertebrata</taxon>
        <taxon>Euteleostomi</taxon>
        <taxon>Mammalia</taxon>
        <taxon>Metatheria</taxon>
        <taxon>Diprotodontia</taxon>
        <taxon>Phascolarctidae</taxon>
        <taxon>Phascolarctos</taxon>
    </lineage>
</organism>
<dbReference type="GO" id="GO:0006631">
    <property type="term" value="P:fatty acid metabolic process"/>
    <property type="evidence" value="ECO:0007669"/>
    <property type="project" value="UniProtKB-KW"/>
</dbReference>
<evidence type="ECO:0000256" key="2">
    <source>
        <dbReference type="ARBA" id="ARBA00005232"/>
    </source>
</evidence>
<keyword evidence="6" id="KW-1133">Transmembrane helix</keyword>
<dbReference type="InterPro" id="IPR039551">
    <property type="entry name" value="Cho/carn_acyl_trans"/>
</dbReference>
<evidence type="ECO:0000256" key="5">
    <source>
        <dbReference type="ARBA" id="ARBA00022832"/>
    </source>
</evidence>
<feature type="domain" description="Choline/carnitine acyltransferase" evidence="12">
    <location>
        <begin position="217"/>
        <end position="786"/>
    </location>
</feature>
<feature type="compositionally biased region" description="Basic and acidic residues" evidence="11">
    <location>
        <begin position="807"/>
        <end position="817"/>
    </location>
</feature>
<comment type="subcellular location">
    <subcellularLocation>
        <location evidence="1">Membrane</location>
        <topology evidence="1">Multi-pass membrane protein</topology>
    </subcellularLocation>
</comment>
<evidence type="ECO:0000256" key="9">
    <source>
        <dbReference type="ARBA" id="ARBA00023315"/>
    </source>
</evidence>
<dbReference type="InterPro" id="IPR023213">
    <property type="entry name" value="CAT-like_dom_sf"/>
</dbReference>
<keyword evidence="5" id="KW-0276">Fatty acid metabolism</keyword>
<keyword evidence="8" id="KW-0472">Membrane</keyword>
<reference evidence="14" key="1">
    <citation type="submission" date="2025-08" db="UniProtKB">
        <authorList>
            <consortium name="RefSeq"/>
        </authorList>
    </citation>
    <scope>IDENTIFICATION</scope>
    <source>
        <tissue evidence="14">Spleen</tissue>
    </source>
</reference>
<name>A0A6P5LQ00_PHACI</name>
<dbReference type="GO" id="GO:0005739">
    <property type="term" value="C:mitochondrion"/>
    <property type="evidence" value="ECO:0007669"/>
    <property type="project" value="TreeGrafter"/>
</dbReference>
<evidence type="ECO:0000256" key="8">
    <source>
        <dbReference type="ARBA" id="ARBA00023136"/>
    </source>
</evidence>
<dbReference type="Proteomes" id="UP000515140">
    <property type="component" value="Unplaced"/>
</dbReference>
<evidence type="ECO:0000256" key="7">
    <source>
        <dbReference type="ARBA" id="ARBA00023098"/>
    </source>
</evidence>
<dbReference type="Pfam" id="PF00755">
    <property type="entry name" value="Carn_acyltransf"/>
    <property type="match status" value="1"/>
</dbReference>
<evidence type="ECO:0000256" key="11">
    <source>
        <dbReference type="SAM" id="MobiDB-lite"/>
    </source>
</evidence>
<dbReference type="InterPro" id="IPR042231">
    <property type="entry name" value="Cho/carn_acyl_trans_2"/>
</dbReference>
<dbReference type="GeneID" id="110219957"/>
<dbReference type="SUPFAM" id="SSF52777">
    <property type="entry name" value="CoA-dependent acyltransferases"/>
    <property type="match status" value="2"/>
</dbReference>
<protein>
    <submittedName>
        <fullName evidence="14">Carnitine O-palmitoyltransferase 1, brain isoform isoform X2</fullName>
    </submittedName>
</protein>
<dbReference type="RefSeq" id="XP_020859403.1">
    <property type="nucleotide sequence ID" value="XM_021003744.1"/>
</dbReference>
<evidence type="ECO:0000259" key="12">
    <source>
        <dbReference type="Pfam" id="PF00755"/>
    </source>
</evidence>
<dbReference type="PANTHER" id="PTHR22589">
    <property type="entry name" value="CARNITINE O-ACYLTRANSFERASE"/>
    <property type="match status" value="1"/>
</dbReference>
<evidence type="ECO:0000256" key="10">
    <source>
        <dbReference type="PIRSR" id="PIRSR600542-1"/>
    </source>
</evidence>
<dbReference type="FunFam" id="3.30.559.10:FF:000002">
    <property type="entry name" value="carnitine O-palmitoyltransferase 1, liver isoform"/>
    <property type="match status" value="1"/>
</dbReference>
<dbReference type="Gene3D" id="3.30.559.10">
    <property type="entry name" value="Chloramphenicol acetyltransferase-like domain"/>
    <property type="match status" value="1"/>
</dbReference>
<dbReference type="InterPro" id="IPR000542">
    <property type="entry name" value="Carn_acyl_trans"/>
</dbReference>
<dbReference type="GO" id="GO:0016020">
    <property type="term" value="C:membrane"/>
    <property type="evidence" value="ECO:0007669"/>
    <property type="project" value="UniProtKB-SubCell"/>
</dbReference>
<dbReference type="Gene3D" id="3.30.559.70">
    <property type="entry name" value="Choline/Carnitine o-acyltransferase, domain 2"/>
    <property type="match status" value="1"/>
</dbReference>
<comment type="similarity">
    <text evidence="2">Belongs to the carnitine/choline acetyltransferase family.</text>
</comment>
<evidence type="ECO:0000313" key="13">
    <source>
        <dbReference type="Proteomes" id="UP000515140"/>
    </source>
</evidence>
<sequence length="833" mass="91261">MGVVVKVPGGWDVPGSEEGWAGERGAGGEGQCVVPFPGPQGTMAEARQAATFRLDLGQGTPGRRWWNPALKEVGSAGLRSWRRSLAQCKDDILSGACPAGLASGLFLFAAIQGSRFMQLDPSLGLVDWIKASLPDWGVRWLPGFQGAVAATIFAGGLWTALLLTLHVVLRLLLRYQGWLSEPRGTLSLPTRSWLALVRIFSGRRPTLYTYQRSLPHLPLPSTVGTVAKYLESVRPLLSDEDFQALSSQAQVFLHTEAPRLQSLLGLKAWWAANYVSDWWGEYVYLRSRSPLLGNSNFYILDFLSVAPTPLQAARAGNAVYAMMRFREQLGRGEIEPATLLGMRPLCSAQYRQMFNTTRIPGVSGDRLYHVRDGCSRHVVVLHRGRFFRLGTHGGLGGHLLSPRVLEQQLQYILDDSAPAQPTEEHLAALTAAPRALWAQARASLQAGDRSSKAPLEVVEGAAFFVCLEETPGPSRTSPELDERAQSVLVGTGHSSGHMGLNVEHSWADTPVPSHMWEAILAAECFELGYAADGHCRGTPNPTVGPPERLLWMLPEEVAASIPLALREAQALARDTDCHILPFTHFGRGFTRRCRIPGSSFVQLALQLARFRDQGSFCLTYEACVTRSFHEGRTETVRPCTVEACAFVRAMEDPRLTDAQRLALFQVAAEKHWALCRAALTGEGVDRHLFCLYLVSQLLRLPSPFLTQVRAERWKLSTSQSATHQPQLFDPASHPDYVCCGGGFGPADDDGYGVSYVFMGESMVTFHISCRVSSPDTDSRRFGQHIQDAMLDVATLFGLGAGPSTRARPGEAAREASRGPEPQQAPSAPRDLEY</sequence>
<evidence type="ECO:0000256" key="3">
    <source>
        <dbReference type="ARBA" id="ARBA00022679"/>
    </source>
</evidence>
<evidence type="ECO:0000256" key="1">
    <source>
        <dbReference type="ARBA" id="ARBA00004141"/>
    </source>
</evidence>
<dbReference type="GO" id="GO:0004095">
    <property type="term" value="F:carnitine O-palmitoyltransferase activity"/>
    <property type="evidence" value="ECO:0007669"/>
    <property type="project" value="TreeGrafter"/>
</dbReference>
<dbReference type="CTD" id="126129"/>
<dbReference type="AlphaFoldDB" id="A0A6P5LQ00"/>
<keyword evidence="3" id="KW-0808">Transferase</keyword>
<feature type="region of interest" description="Disordered" evidence="11">
    <location>
        <begin position="800"/>
        <end position="833"/>
    </location>
</feature>